<evidence type="ECO:0000256" key="1">
    <source>
        <dbReference type="SAM" id="Phobius"/>
    </source>
</evidence>
<name>A0A5B8J6H6_9ACTN</name>
<gene>
    <name evidence="2" type="ORF">FQU76_13700</name>
</gene>
<keyword evidence="3" id="KW-1185">Reference proteome</keyword>
<protein>
    <submittedName>
        <fullName evidence="2">Uncharacterized protein</fullName>
    </submittedName>
</protein>
<dbReference type="KEGG" id="sqz:FQU76_13700"/>
<feature type="transmembrane region" description="Helical" evidence="1">
    <location>
        <begin position="86"/>
        <end position="109"/>
    </location>
</feature>
<dbReference type="OrthoDB" id="3429272at2"/>
<dbReference type="EMBL" id="CP042266">
    <property type="protein sequence ID" value="QDY77405.1"/>
    <property type="molecule type" value="Genomic_DNA"/>
</dbReference>
<feature type="transmembrane region" description="Helical" evidence="1">
    <location>
        <begin position="115"/>
        <end position="133"/>
    </location>
</feature>
<evidence type="ECO:0000313" key="3">
    <source>
        <dbReference type="Proteomes" id="UP000320580"/>
    </source>
</evidence>
<evidence type="ECO:0000313" key="2">
    <source>
        <dbReference type="EMBL" id="QDY77405.1"/>
    </source>
</evidence>
<keyword evidence="1" id="KW-0812">Transmembrane</keyword>
<sequence length="139" mass="14490">MSTHDEAQAALRRAARVESAALQNSGWYARYLWVFAAGQLVLVPVSLLWQGLVAALVFALLTVTLVGGLSVYAGRQRVVRRGFGSLHGGVIGSWVALFAVAVALGTSLFEGSVPFAVVASLACALPPALAAISEGRRTP</sequence>
<dbReference type="RefSeq" id="WP_146480743.1">
    <property type="nucleotide sequence ID" value="NZ_CP042266.1"/>
</dbReference>
<keyword evidence="1" id="KW-1133">Transmembrane helix</keyword>
<dbReference type="Proteomes" id="UP000320580">
    <property type="component" value="Chromosome"/>
</dbReference>
<reference evidence="2 3" key="1">
    <citation type="submission" date="2019-07" db="EMBL/GenBank/DDBJ databases">
        <authorList>
            <person name="Zhu P."/>
        </authorList>
    </citation>
    <scope>NUCLEOTIDE SEQUENCE [LARGE SCALE GENOMIC DNA]</scope>
    <source>
        <strain evidence="2 3">SSL-25</strain>
    </source>
</reference>
<organism evidence="2 3">
    <name type="scientific">Streptomyces qinzhouensis</name>
    <dbReference type="NCBI Taxonomy" id="2599401"/>
    <lineage>
        <taxon>Bacteria</taxon>
        <taxon>Bacillati</taxon>
        <taxon>Actinomycetota</taxon>
        <taxon>Actinomycetes</taxon>
        <taxon>Kitasatosporales</taxon>
        <taxon>Streptomycetaceae</taxon>
        <taxon>Streptomyces</taxon>
    </lineage>
</organism>
<keyword evidence="1" id="KW-0472">Membrane</keyword>
<accession>A0A5B8J6H6</accession>
<proteinExistence type="predicted"/>
<dbReference type="AlphaFoldDB" id="A0A5B8J6H6"/>
<feature type="transmembrane region" description="Helical" evidence="1">
    <location>
        <begin position="55"/>
        <end position="74"/>
    </location>
</feature>
<feature type="transmembrane region" description="Helical" evidence="1">
    <location>
        <begin position="31"/>
        <end position="49"/>
    </location>
</feature>